<gene>
    <name evidence="1" type="ORF">SC09_contig10orf00031</name>
</gene>
<dbReference type="PATRIC" id="fig|1423.173.peg.3709"/>
<dbReference type="AlphaFoldDB" id="A0A0D1KUD1"/>
<dbReference type="EMBL" id="JXBC01000007">
    <property type="protein sequence ID" value="KIU09857.1"/>
    <property type="molecule type" value="Genomic_DNA"/>
</dbReference>
<organism evidence="1 2">
    <name type="scientific">Bacillus subtilis</name>
    <dbReference type="NCBI Taxonomy" id="1423"/>
    <lineage>
        <taxon>Bacteria</taxon>
        <taxon>Bacillati</taxon>
        <taxon>Bacillota</taxon>
        <taxon>Bacilli</taxon>
        <taxon>Bacillales</taxon>
        <taxon>Bacillaceae</taxon>
        <taxon>Bacillus</taxon>
    </lineage>
</organism>
<evidence type="ECO:0000313" key="1">
    <source>
        <dbReference type="EMBL" id="KIU09857.1"/>
    </source>
</evidence>
<sequence length="198" mass="23315">MGKPIDEKMKYIDLIKTYLSGEVLPEVRTFIESFSKSEDLVRAASSWLEHYFLATRNFLVVDMNEYYADIAGVLGILSDAAHNLPRAIKKHDASLLKQEFQRYVNACYLCSQFLEENSRQDDITKRFKNLLIPPKDEIRQKEEQSPEQWFINEIQSLLQVDLSSLYSEKYCQGFEHVTSHIKEILEEYEKIKKKMDKF</sequence>
<accession>A0A0D1KUD1</accession>
<protein>
    <submittedName>
        <fullName evidence="1">Uncharacterized protein</fullName>
    </submittedName>
</protein>
<reference evidence="1 2" key="1">
    <citation type="submission" date="2014-12" db="EMBL/GenBank/DDBJ databases">
        <title>Comparative genome analysis of Bacillus coagulans HM-08, Clostridium butyricum HM-68, Bacillus subtilis HM-66 and Bacillus licheniformis BL-09.</title>
        <authorList>
            <person name="Zhang H."/>
        </authorList>
    </citation>
    <scope>NUCLEOTIDE SEQUENCE [LARGE SCALE GENOMIC DNA]</scope>
    <source>
        <strain evidence="1 2">HM-66</strain>
    </source>
</reference>
<name>A0A0D1KUD1_BACIU</name>
<dbReference type="Proteomes" id="UP000032247">
    <property type="component" value="Unassembled WGS sequence"/>
</dbReference>
<evidence type="ECO:0000313" key="2">
    <source>
        <dbReference type="Proteomes" id="UP000032247"/>
    </source>
</evidence>
<proteinExistence type="predicted"/>
<comment type="caution">
    <text evidence="1">The sequence shown here is derived from an EMBL/GenBank/DDBJ whole genome shotgun (WGS) entry which is preliminary data.</text>
</comment>